<dbReference type="InterPro" id="IPR013785">
    <property type="entry name" value="Aldolase_TIM"/>
</dbReference>
<dbReference type="Gene3D" id="3.20.20.70">
    <property type="entry name" value="Aldolase class I"/>
    <property type="match status" value="1"/>
</dbReference>
<dbReference type="OrthoDB" id="25826at2759"/>
<gene>
    <name evidence="3" type="ORF">D8674_019017</name>
</gene>
<dbReference type="PANTHER" id="PTHR10578:SF67">
    <property type="entry name" value="PEROXISOMAL (S)-2-HYDROXYACID OXIDASE GLO3"/>
    <property type="match status" value="1"/>
</dbReference>
<protein>
    <recommendedName>
        <fullName evidence="2">FMN-dependent dehydrogenase domain-containing protein</fullName>
    </recommendedName>
</protein>
<proteinExistence type="predicted"/>
<dbReference type="GO" id="GO:0016491">
    <property type="term" value="F:oxidoreductase activity"/>
    <property type="evidence" value="ECO:0007669"/>
    <property type="project" value="InterPro"/>
</dbReference>
<evidence type="ECO:0000313" key="4">
    <source>
        <dbReference type="Proteomes" id="UP000327157"/>
    </source>
</evidence>
<comment type="cofactor">
    <cofactor evidence="1">
        <name>FMN</name>
        <dbReference type="ChEBI" id="CHEBI:58210"/>
    </cofactor>
</comment>
<sequence>MAVVLPYFSKNGRGSRSCWGGCLEPWRPPTRLHSFHYFCPGRGAIYLLLLHHFFLSSYEFNWKVVGKVPLLFDGGVRRGTDVQGVSPRLEGRLSTAFQQRNGKRGVRRRVIEMLKDEFELIMALSGCLVSRILPGAM</sequence>
<dbReference type="Pfam" id="PF01070">
    <property type="entry name" value="FMN_dh"/>
    <property type="match status" value="1"/>
</dbReference>
<keyword evidence="4" id="KW-1185">Reference proteome</keyword>
<accession>A0A5N5G6E0</accession>
<reference evidence="4" key="2">
    <citation type="submission" date="2019-10" db="EMBL/GenBank/DDBJ databases">
        <title>A de novo genome assembly of a pear dwarfing rootstock.</title>
        <authorList>
            <person name="Wang F."/>
            <person name="Wang J."/>
            <person name="Li S."/>
            <person name="Zhang Y."/>
            <person name="Fang M."/>
            <person name="Ma L."/>
            <person name="Zhao Y."/>
            <person name="Jiang S."/>
        </authorList>
    </citation>
    <scope>NUCLEOTIDE SEQUENCE [LARGE SCALE GENOMIC DNA]</scope>
</reference>
<evidence type="ECO:0000313" key="3">
    <source>
        <dbReference type="EMBL" id="KAB2610985.1"/>
    </source>
</evidence>
<comment type="caution">
    <text evidence="3">The sequence shown here is derived from an EMBL/GenBank/DDBJ whole genome shotgun (WGS) entry which is preliminary data.</text>
</comment>
<evidence type="ECO:0000256" key="1">
    <source>
        <dbReference type="ARBA" id="ARBA00001917"/>
    </source>
</evidence>
<dbReference type="PANTHER" id="PTHR10578">
    <property type="entry name" value="S -2-HYDROXY-ACID OXIDASE-RELATED"/>
    <property type="match status" value="1"/>
</dbReference>
<dbReference type="SUPFAM" id="SSF51395">
    <property type="entry name" value="FMN-linked oxidoreductases"/>
    <property type="match status" value="1"/>
</dbReference>
<reference evidence="3 4" key="1">
    <citation type="submission" date="2019-09" db="EMBL/GenBank/DDBJ databases">
        <authorList>
            <person name="Ou C."/>
        </authorList>
    </citation>
    <scope>NUCLEOTIDE SEQUENCE [LARGE SCALE GENOMIC DNA]</scope>
    <source>
        <strain evidence="3">S2</strain>
        <tissue evidence="3">Leaf</tissue>
    </source>
</reference>
<dbReference type="AlphaFoldDB" id="A0A5N5G6E0"/>
<evidence type="ECO:0000259" key="2">
    <source>
        <dbReference type="Pfam" id="PF01070"/>
    </source>
</evidence>
<reference evidence="3 4" key="3">
    <citation type="submission" date="2019-11" db="EMBL/GenBank/DDBJ databases">
        <title>A de novo genome assembly of a pear dwarfing rootstock.</title>
        <authorList>
            <person name="Wang F."/>
            <person name="Wang J."/>
            <person name="Li S."/>
            <person name="Zhang Y."/>
            <person name="Fang M."/>
            <person name="Ma L."/>
            <person name="Zhao Y."/>
            <person name="Jiang S."/>
        </authorList>
    </citation>
    <scope>NUCLEOTIDE SEQUENCE [LARGE SCALE GENOMIC DNA]</scope>
    <source>
        <strain evidence="3">S2</strain>
        <tissue evidence="3">Leaf</tissue>
    </source>
</reference>
<organism evidence="3 4">
    <name type="scientific">Pyrus ussuriensis x Pyrus communis</name>
    <dbReference type="NCBI Taxonomy" id="2448454"/>
    <lineage>
        <taxon>Eukaryota</taxon>
        <taxon>Viridiplantae</taxon>
        <taxon>Streptophyta</taxon>
        <taxon>Embryophyta</taxon>
        <taxon>Tracheophyta</taxon>
        <taxon>Spermatophyta</taxon>
        <taxon>Magnoliopsida</taxon>
        <taxon>eudicotyledons</taxon>
        <taxon>Gunneridae</taxon>
        <taxon>Pentapetalae</taxon>
        <taxon>rosids</taxon>
        <taxon>fabids</taxon>
        <taxon>Rosales</taxon>
        <taxon>Rosaceae</taxon>
        <taxon>Amygdaloideae</taxon>
        <taxon>Maleae</taxon>
        <taxon>Pyrus</taxon>
    </lineage>
</organism>
<dbReference type="EMBL" id="SMOL01000487">
    <property type="protein sequence ID" value="KAB2610985.1"/>
    <property type="molecule type" value="Genomic_DNA"/>
</dbReference>
<feature type="domain" description="FMN-dependent dehydrogenase" evidence="2">
    <location>
        <begin position="64"/>
        <end position="127"/>
    </location>
</feature>
<name>A0A5N5G6E0_9ROSA</name>
<dbReference type="InterPro" id="IPR000262">
    <property type="entry name" value="FMN-dep_DH"/>
</dbReference>
<dbReference type="Proteomes" id="UP000327157">
    <property type="component" value="Chromosome 17"/>
</dbReference>